<evidence type="ECO:0000313" key="2">
    <source>
        <dbReference type="Proteomes" id="UP001219956"/>
    </source>
</evidence>
<dbReference type="EMBL" id="JAQQLF010000017">
    <property type="protein sequence ID" value="MDC7718259.1"/>
    <property type="molecule type" value="Genomic_DNA"/>
</dbReference>
<dbReference type="RefSeq" id="WP_272752518.1">
    <property type="nucleotide sequence ID" value="NZ_JAQQLF010000017.1"/>
</dbReference>
<dbReference type="SUPFAM" id="SSF53649">
    <property type="entry name" value="Alkaline phosphatase-like"/>
    <property type="match status" value="1"/>
</dbReference>
<dbReference type="InterPro" id="IPR017850">
    <property type="entry name" value="Alkaline_phosphatase_core_sf"/>
</dbReference>
<protein>
    <submittedName>
        <fullName evidence="1">Alkaline phosphatase family protein</fullName>
    </submittedName>
</protein>
<proteinExistence type="predicted"/>
<dbReference type="InterPro" id="IPR002591">
    <property type="entry name" value="Phosphodiest/P_Trfase"/>
</dbReference>
<keyword evidence="2" id="KW-1185">Reference proteome</keyword>
<organism evidence="1 2">
    <name type="scientific">Vogesella aquatica</name>
    <dbReference type="NCBI Taxonomy" id="2984206"/>
    <lineage>
        <taxon>Bacteria</taxon>
        <taxon>Pseudomonadati</taxon>
        <taxon>Pseudomonadota</taxon>
        <taxon>Betaproteobacteria</taxon>
        <taxon>Neisseriales</taxon>
        <taxon>Chromobacteriaceae</taxon>
        <taxon>Vogesella</taxon>
    </lineage>
</organism>
<gene>
    <name evidence="1" type="ORF">PQU95_13665</name>
</gene>
<accession>A0ABT5J0B3</accession>
<reference evidence="1 2" key="1">
    <citation type="submission" date="2023-01" db="EMBL/GenBank/DDBJ databases">
        <title>Novel species of the genus Vogesella isolated from rivers.</title>
        <authorList>
            <person name="Lu H."/>
        </authorList>
    </citation>
    <scope>NUCLEOTIDE SEQUENCE [LARGE SCALE GENOMIC DNA]</scope>
    <source>
        <strain evidence="1 2">DC21W</strain>
    </source>
</reference>
<evidence type="ECO:0000313" key="1">
    <source>
        <dbReference type="EMBL" id="MDC7718259.1"/>
    </source>
</evidence>
<dbReference type="Proteomes" id="UP001219956">
    <property type="component" value="Unassembled WGS sequence"/>
</dbReference>
<dbReference type="Pfam" id="PF01663">
    <property type="entry name" value="Phosphodiest"/>
    <property type="match status" value="1"/>
</dbReference>
<comment type="caution">
    <text evidence="1">The sequence shown here is derived from an EMBL/GenBank/DDBJ whole genome shotgun (WGS) entry which is preliminary data.</text>
</comment>
<dbReference type="Gene3D" id="3.40.720.10">
    <property type="entry name" value="Alkaline Phosphatase, subunit A"/>
    <property type="match status" value="1"/>
</dbReference>
<name>A0ABT5J0B3_9NEIS</name>
<sequence>MSPLPDSLLAQCQLPGYQHSLANLAARLHGNASCPPLQHPALNNLDDCDTVILLLIDGMGCAQLNALAPGGWLQQRQCATLSSVFPSTTTAAITTLMTGVPPSQHSLLAWHVWAPEAKGIATPLPLRYHWQADSAPALDDAALAACLYSQPSALQGHGRQHYVLQPQYIADSHYSRHHAGQAQHLPWRSYAELFASLADLAATPERKFVYAYIPDLDSLMHGKGTTHPKAQALLARLQQHCAELAATLPARCKLVITADHGQLDIPPERLLFLNDYPALAAMLRQPLSGEPRAAICHVKAGLADGFCTAFEHTLGHIAWCLPAQDVIAHGWFGPAPHHPRLAERAGDFVLLMKDNWGLLQMVGDEKRPPLLGNHGGLSAAEMQVPLIVCGG</sequence>